<dbReference type="InterPro" id="IPR033121">
    <property type="entry name" value="PEPTIDASE_A1"/>
</dbReference>
<feature type="active site" evidence="6">
    <location>
        <position position="356"/>
    </location>
</feature>
<dbReference type="OrthoDB" id="2747330at2759"/>
<feature type="active site" evidence="6">
    <location>
        <position position="123"/>
    </location>
</feature>
<dbReference type="InterPro" id="IPR051708">
    <property type="entry name" value="Plant_Aspart_Prot_A1"/>
</dbReference>
<dbReference type="InterPro" id="IPR021109">
    <property type="entry name" value="Peptidase_aspartic_dom_sf"/>
</dbReference>
<dbReference type="Pfam" id="PF14541">
    <property type="entry name" value="TAXi_C"/>
    <property type="match status" value="1"/>
</dbReference>
<dbReference type="PANTHER" id="PTHR47967">
    <property type="entry name" value="OS07G0603500 PROTEIN-RELATED"/>
    <property type="match status" value="1"/>
</dbReference>
<dbReference type="InterPro" id="IPR032799">
    <property type="entry name" value="TAXi_C"/>
</dbReference>
<dbReference type="Gene3D" id="2.40.70.10">
    <property type="entry name" value="Acid Proteases"/>
    <property type="match status" value="2"/>
</dbReference>
<keyword evidence="3" id="KW-0064">Aspartyl protease</keyword>
<proteinExistence type="inferred from homology"/>
<dbReference type="PANTHER" id="PTHR47967:SF36">
    <property type="entry name" value="PEPTIDASE A1 DOMAIN-CONTAINING PROTEIN"/>
    <property type="match status" value="1"/>
</dbReference>
<dbReference type="GO" id="GO:0006508">
    <property type="term" value="P:proteolysis"/>
    <property type="evidence" value="ECO:0007669"/>
    <property type="project" value="UniProtKB-KW"/>
</dbReference>
<dbReference type="GO" id="GO:0005576">
    <property type="term" value="C:extracellular region"/>
    <property type="evidence" value="ECO:0000318"/>
    <property type="project" value="GO_Central"/>
</dbReference>
<evidence type="ECO:0000256" key="6">
    <source>
        <dbReference type="PIRSR" id="PIRSR601461-1"/>
    </source>
</evidence>
<dbReference type="InterPro" id="IPR034161">
    <property type="entry name" value="Pepsin-like_plant"/>
</dbReference>
<dbReference type="CDD" id="cd05476">
    <property type="entry name" value="pepsin_A_like_plant"/>
    <property type="match status" value="1"/>
</dbReference>
<keyword evidence="4" id="KW-0378">Hydrolase</keyword>
<evidence type="ECO:0000259" key="8">
    <source>
        <dbReference type="PROSITE" id="PS51767"/>
    </source>
</evidence>
<evidence type="ECO:0000256" key="4">
    <source>
        <dbReference type="ARBA" id="ARBA00022801"/>
    </source>
</evidence>
<dbReference type="PRINTS" id="PR00792">
    <property type="entry name" value="PEPSIN"/>
</dbReference>
<dbReference type="FunCoup" id="A0A059DIB8">
    <property type="interactions" value="132"/>
</dbReference>
<dbReference type="InterPro" id="IPR032861">
    <property type="entry name" value="TAXi_N"/>
</dbReference>
<evidence type="ECO:0000256" key="1">
    <source>
        <dbReference type="ARBA" id="ARBA00007447"/>
    </source>
</evidence>
<keyword evidence="5" id="KW-0325">Glycoprotein</keyword>
<dbReference type="Pfam" id="PF14543">
    <property type="entry name" value="TAXi_N"/>
    <property type="match status" value="1"/>
</dbReference>
<dbReference type="EMBL" id="KK198753">
    <property type="protein sequence ID" value="KCW90478.1"/>
    <property type="molecule type" value="Genomic_DNA"/>
</dbReference>
<comment type="similarity">
    <text evidence="1">Belongs to the peptidase A1 family.</text>
</comment>
<dbReference type="InterPro" id="IPR001461">
    <property type="entry name" value="Aspartic_peptidase_A1"/>
</dbReference>
<protein>
    <recommendedName>
        <fullName evidence="8">Peptidase A1 domain-containing protein</fullName>
    </recommendedName>
</protein>
<dbReference type="AlphaFoldDB" id="A0A059DIB8"/>
<evidence type="ECO:0000256" key="7">
    <source>
        <dbReference type="SAM" id="SignalP"/>
    </source>
</evidence>
<dbReference type="GO" id="GO:0004190">
    <property type="term" value="F:aspartic-type endopeptidase activity"/>
    <property type="evidence" value="ECO:0000318"/>
    <property type="project" value="GO_Central"/>
</dbReference>
<evidence type="ECO:0000313" key="9">
    <source>
        <dbReference type="EMBL" id="KCW90478.1"/>
    </source>
</evidence>
<feature type="domain" description="Peptidase A1" evidence="8">
    <location>
        <begin position="105"/>
        <end position="487"/>
    </location>
</feature>
<dbReference type="InParanoid" id="A0A059DIB8"/>
<keyword evidence="7" id="KW-0732">Signal</keyword>
<organism evidence="9">
    <name type="scientific">Eucalyptus grandis</name>
    <name type="common">Flooded gum</name>
    <dbReference type="NCBI Taxonomy" id="71139"/>
    <lineage>
        <taxon>Eukaryota</taxon>
        <taxon>Viridiplantae</taxon>
        <taxon>Streptophyta</taxon>
        <taxon>Embryophyta</taxon>
        <taxon>Tracheophyta</taxon>
        <taxon>Spermatophyta</taxon>
        <taxon>Magnoliopsida</taxon>
        <taxon>eudicotyledons</taxon>
        <taxon>Gunneridae</taxon>
        <taxon>Pentapetalae</taxon>
        <taxon>rosids</taxon>
        <taxon>malvids</taxon>
        <taxon>Myrtales</taxon>
        <taxon>Myrtaceae</taxon>
        <taxon>Myrtoideae</taxon>
        <taxon>Eucalypteae</taxon>
        <taxon>Eucalyptus</taxon>
    </lineage>
</organism>
<dbReference type="Gramene" id="KCW90478">
    <property type="protein sequence ID" value="KCW90478"/>
    <property type="gene ID" value="EUGRSUZ_A02601"/>
</dbReference>
<accession>A0A059DIB8</accession>
<evidence type="ECO:0000256" key="5">
    <source>
        <dbReference type="ARBA" id="ARBA00023180"/>
    </source>
</evidence>
<sequence>MAPPSPPLLFISFLLSLLALSSSAATTAAATVTLSLTPFLPNHPRSSSSSSAASASDDNSSWQSEMLNLLATSSLTRARHLKKHNSSASPTSTKVPTFPRSYGGYSIDLGFGTPAQSLTFVMDTGSSLLWFPCTSRYACASCVFPKSDPSKIRRFIPKLSSSAKRVGCRNPKCAWIFGPTAASRCRDECGSSGRNCSQQTCPPYLIQYGSGNTAGLLVSETLSFSGGRKVPGFLAGCSLFSTRQPAGIAGFGRGPESLPSQMGLQRFSYCLLSRRFDDTSASSDLVLDPAPGSGGDSKTKGVVYTPFRANPGHPGSAFKDYYYIGLRKVLVGGTAVKIPHRYLVPGADGNGGAIVDSGSTFTFMERPVLDAVAEELERQMANYSRAKGVEAQTGLRLCFDVSGRGDTMTVPELSLHFKGGVRMMLPLENYLVPVRERRSEAACVAIVTDDASIGPEMSGGPAVILGSFQQQNFYVEYDLENERFGFRKQTCKVK</sequence>
<dbReference type="eggNOG" id="KOG1339">
    <property type="taxonomic scope" value="Eukaryota"/>
</dbReference>
<feature type="chain" id="PRO_5001575369" description="Peptidase A1 domain-containing protein" evidence="7">
    <location>
        <begin position="25"/>
        <end position="494"/>
    </location>
</feature>
<dbReference type="OMA" id="DPNTRNC"/>
<gene>
    <name evidence="9" type="ORF">EUGRSUZ_A02601</name>
</gene>
<dbReference type="KEGG" id="egr:104447095"/>
<reference evidence="9" key="1">
    <citation type="submission" date="2013-07" db="EMBL/GenBank/DDBJ databases">
        <title>The genome of Eucalyptus grandis.</title>
        <authorList>
            <person name="Schmutz J."/>
            <person name="Hayes R."/>
            <person name="Myburg A."/>
            <person name="Tuskan G."/>
            <person name="Grattapaglia D."/>
            <person name="Rokhsar D.S."/>
        </authorList>
    </citation>
    <scope>NUCLEOTIDE SEQUENCE</scope>
    <source>
        <tissue evidence="9">Leaf extractions</tissue>
    </source>
</reference>
<dbReference type="MEROPS" id="A01.A47"/>
<dbReference type="PROSITE" id="PS51767">
    <property type="entry name" value="PEPTIDASE_A1"/>
    <property type="match status" value="1"/>
</dbReference>
<evidence type="ECO:0000256" key="2">
    <source>
        <dbReference type="ARBA" id="ARBA00022670"/>
    </source>
</evidence>
<dbReference type="FunFam" id="2.40.70.10:FF:000034">
    <property type="entry name" value="Aspartyl protease family protein"/>
    <property type="match status" value="1"/>
</dbReference>
<keyword evidence="2" id="KW-0645">Protease</keyword>
<feature type="signal peptide" evidence="7">
    <location>
        <begin position="1"/>
        <end position="24"/>
    </location>
</feature>
<evidence type="ECO:0000256" key="3">
    <source>
        <dbReference type="ARBA" id="ARBA00022750"/>
    </source>
</evidence>
<name>A0A059DIB8_EUCGR</name>
<dbReference type="SUPFAM" id="SSF50630">
    <property type="entry name" value="Acid proteases"/>
    <property type="match status" value="1"/>
</dbReference>